<dbReference type="PhylomeDB" id="B4QJV2"/>
<evidence type="ECO:0000256" key="6">
    <source>
        <dbReference type="RuleBase" id="RU363076"/>
    </source>
</evidence>
<dbReference type="InterPro" id="IPR002994">
    <property type="entry name" value="Surf1/Shy1"/>
</dbReference>
<accession>B4QJV2</accession>
<dbReference type="AlphaFoldDB" id="B4QJV2"/>
<evidence type="ECO:0000256" key="4">
    <source>
        <dbReference type="ARBA" id="ARBA00022989"/>
    </source>
</evidence>
<evidence type="ECO:0000256" key="1">
    <source>
        <dbReference type="ARBA" id="ARBA00004370"/>
    </source>
</evidence>
<evidence type="ECO:0000256" key="2">
    <source>
        <dbReference type="ARBA" id="ARBA00007165"/>
    </source>
</evidence>
<evidence type="ECO:0000313" key="8">
    <source>
        <dbReference type="Proteomes" id="UP000000304"/>
    </source>
</evidence>
<keyword evidence="6" id="KW-0999">Mitochondrion inner membrane</keyword>
<dbReference type="GO" id="GO:0042331">
    <property type="term" value="P:phototaxis"/>
    <property type="evidence" value="ECO:0007669"/>
    <property type="project" value="EnsemblMetazoa"/>
</dbReference>
<protein>
    <recommendedName>
        <fullName evidence="6">SURF1-like protein</fullName>
    </recommendedName>
</protein>
<organism evidence="7 8">
    <name type="scientific">Drosophila simulans</name>
    <name type="common">Fruit fly</name>
    <dbReference type="NCBI Taxonomy" id="7240"/>
    <lineage>
        <taxon>Eukaryota</taxon>
        <taxon>Metazoa</taxon>
        <taxon>Ecdysozoa</taxon>
        <taxon>Arthropoda</taxon>
        <taxon>Hexapoda</taxon>
        <taxon>Insecta</taxon>
        <taxon>Pterygota</taxon>
        <taxon>Neoptera</taxon>
        <taxon>Endopterygota</taxon>
        <taxon>Diptera</taxon>
        <taxon>Brachycera</taxon>
        <taxon>Muscomorpha</taxon>
        <taxon>Ephydroidea</taxon>
        <taxon>Drosophilidae</taxon>
        <taxon>Drosophila</taxon>
        <taxon>Sophophora</taxon>
    </lineage>
</organism>
<evidence type="ECO:0000256" key="3">
    <source>
        <dbReference type="ARBA" id="ARBA00022692"/>
    </source>
</evidence>
<proteinExistence type="inferred from homology"/>
<feature type="transmembrane region" description="Helical" evidence="6">
    <location>
        <begin position="238"/>
        <end position="260"/>
    </location>
</feature>
<dbReference type="PANTHER" id="PTHR23427:SF2">
    <property type="entry name" value="SURFEIT LOCUS PROTEIN 1"/>
    <property type="match status" value="1"/>
</dbReference>
<feature type="transmembrane region" description="Helical" evidence="6">
    <location>
        <begin position="354"/>
        <end position="372"/>
    </location>
</feature>
<dbReference type="STRING" id="7240.B4QJV2"/>
<reference evidence="7 8" key="1">
    <citation type="journal article" date="2007" name="Nature">
        <title>Evolution of genes and genomes on the Drosophila phylogeny.</title>
        <authorList>
            <consortium name="Drosophila 12 Genomes Consortium"/>
            <person name="Clark A.G."/>
            <person name="Eisen M.B."/>
            <person name="Smith D.R."/>
            <person name="Bergman C.M."/>
            <person name="Oliver B."/>
            <person name="Markow T.A."/>
            <person name="Kaufman T.C."/>
            <person name="Kellis M."/>
            <person name="Gelbart W."/>
            <person name="Iyer V.N."/>
            <person name="Pollard D.A."/>
            <person name="Sackton T.B."/>
            <person name="Larracuente A.M."/>
            <person name="Singh N.D."/>
            <person name="Abad J.P."/>
            <person name="Abt D.N."/>
            <person name="Adryan B."/>
            <person name="Aguade M."/>
            <person name="Akashi H."/>
            <person name="Anderson W.W."/>
            <person name="Aquadro C.F."/>
            <person name="Ardell D.H."/>
            <person name="Arguello R."/>
            <person name="Artieri C.G."/>
            <person name="Barbash D.A."/>
            <person name="Barker D."/>
            <person name="Barsanti P."/>
            <person name="Batterham P."/>
            <person name="Batzoglou S."/>
            <person name="Begun D."/>
            <person name="Bhutkar A."/>
            <person name="Blanco E."/>
            <person name="Bosak S.A."/>
            <person name="Bradley R.K."/>
            <person name="Brand A.D."/>
            <person name="Brent M.R."/>
            <person name="Brooks A.N."/>
            <person name="Brown R.H."/>
            <person name="Butlin R.K."/>
            <person name="Caggese C."/>
            <person name="Calvi B.R."/>
            <person name="Bernardo de Carvalho A."/>
            <person name="Caspi A."/>
            <person name="Castrezana S."/>
            <person name="Celniker S.E."/>
            <person name="Chang J.L."/>
            <person name="Chapple C."/>
            <person name="Chatterji S."/>
            <person name="Chinwalla A."/>
            <person name="Civetta A."/>
            <person name="Clifton S.W."/>
            <person name="Comeron J.M."/>
            <person name="Costello J.C."/>
            <person name="Coyne J.A."/>
            <person name="Daub J."/>
            <person name="David R.G."/>
            <person name="Delcher A.L."/>
            <person name="Delehaunty K."/>
            <person name="Do C.B."/>
            <person name="Ebling H."/>
            <person name="Edwards K."/>
            <person name="Eickbush T."/>
            <person name="Evans J.D."/>
            <person name="Filipski A."/>
            <person name="Findeiss S."/>
            <person name="Freyhult E."/>
            <person name="Fulton L."/>
            <person name="Fulton R."/>
            <person name="Garcia A.C."/>
            <person name="Gardiner A."/>
            <person name="Garfield D.A."/>
            <person name="Garvin B.E."/>
            <person name="Gibson G."/>
            <person name="Gilbert D."/>
            <person name="Gnerre S."/>
            <person name="Godfrey J."/>
            <person name="Good R."/>
            <person name="Gotea V."/>
            <person name="Gravely B."/>
            <person name="Greenberg A.J."/>
            <person name="Griffiths-Jones S."/>
            <person name="Gross S."/>
            <person name="Guigo R."/>
            <person name="Gustafson E.A."/>
            <person name="Haerty W."/>
            <person name="Hahn M.W."/>
            <person name="Halligan D.L."/>
            <person name="Halpern A.L."/>
            <person name="Halter G.M."/>
            <person name="Han M.V."/>
            <person name="Heger A."/>
            <person name="Hillier L."/>
            <person name="Hinrichs A.S."/>
            <person name="Holmes I."/>
            <person name="Hoskins R.A."/>
            <person name="Hubisz M.J."/>
            <person name="Hultmark D."/>
            <person name="Huntley M.A."/>
            <person name="Jaffe D.B."/>
            <person name="Jagadeeshan S."/>
            <person name="Jeck W.R."/>
            <person name="Johnson J."/>
            <person name="Jones C.D."/>
            <person name="Jordan W.C."/>
            <person name="Karpen G.H."/>
            <person name="Kataoka E."/>
            <person name="Keightley P.D."/>
            <person name="Kheradpour P."/>
            <person name="Kirkness E.F."/>
            <person name="Koerich L.B."/>
            <person name="Kristiansen K."/>
            <person name="Kudrna D."/>
            <person name="Kulathinal R.J."/>
            <person name="Kumar S."/>
            <person name="Kwok R."/>
            <person name="Lander E."/>
            <person name="Langley C.H."/>
            <person name="Lapoint R."/>
            <person name="Lazzaro B.P."/>
            <person name="Lee S.J."/>
            <person name="Levesque L."/>
            <person name="Li R."/>
            <person name="Lin C.F."/>
            <person name="Lin M.F."/>
            <person name="Lindblad-Toh K."/>
            <person name="Llopart A."/>
            <person name="Long M."/>
            <person name="Low L."/>
            <person name="Lozovsky E."/>
            <person name="Lu J."/>
            <person name="Luo M."/>
            <person name="Machado C.A."/>
            <person name="Makalowski W."/>
            <person name="Marzo M."/>
            <person name="Matsuda M."/>
            <person name="Matzkin L."/>
            <person name="McAllister B."/>
            <person name="McBride C.S."/>
            <person name="McKernan B."/>
            <person name="McKernan K."/>
            <person name="Mendez-Lago M."/>
            <person name="Minx P."/>
            <person name="Mollenhauer M.U."/>
            <person name="Montooth K."/>
            <person name="Mount S.M."/>
            <person name="Mu X."/>
            <person name="Myers E."/>
            <person name="Negre B."/>
            <person name="Newfeld S."/>
            <person name="Nielsen R."/>
            <person name="Noor M.A."/>
            <person name="O'Grady P."/>
            <person name="Pachter L."/>
            <person name="Papaceit M."/>
            <person name="Parisi M.J."/>
            <person name="Parisi M."/>
            <person name="Parts L."/>
            <person name="Pedersen J.S."/>
            <person name="Pesole G."/>
            <person name="Phillippy A.M."/>
            <person name="Ponting C.P."/>
            <person name="Pop M."/>
            <person name="Porcelli D."/>
            <person name="Powell J.R."/>
            <person name="Prohaska S."/>
            <person name="Pruitt K."/>
            <person name="Puig M."/>
            <person name="Quesneville H."/>
            <person name="Ram K.R."/>
            <person name="Rand D."/>
            <person name="Rasmussen M.D."/>
            <person name="Reed L.K."/>
            <person name="Reenan R."/>
            <person name="Reily A."/>
            <person name="Remington K.A."/>
            <person name="Rieger T.T."/>
            <person name="Ritchie M.G."/>
            <person name="Robin C."/>
            <person name="Rogers Y.H."/>
            <person name="Rohde C."/>
            <person name="Rozas J."/>
            <person name="Rubenfield M.J."/>
            <person name="Ruiz A."/>
            <person name="Russo S."/>
            <person name="Salzberg S.L."/>
            <person name="Sanchez-Gracia A."/>
            <person name="Saranga D.J."/>
            <person name="Sato H."/>
            <person name="Schaeffer S.W."/>
            <person name="Schatz M.C."/>
            <person name="Schlenke T."/>
            <person name="Schwartz R."/>
            <person name="Segarra C."/>
            <person name="Singh R.S."/>
            <person name="Sirot L."/>
            <person name="Sirota M."/>
            <person name="Sisneros N.B."/>
            <person name="Smith C.D."/>
            <person name="Smith T.F."/>
            <person name="Spieth J."/>
            <person name="Stage D.E."/>
            <person name="Stark A."/>
            <person name="Stephan W."/>
            <person name="Strausberg R.L."/>
            <person name="Strempel S."/>
            <person name="Sturgill D."/>
            <person name="Sutton G."/>
            <person name="Sutton G.G."/>
            <person name="Tao W."/>
            <person name="Teichmann S."/>
            <person name="Tobari Y.N."/>
            <person name="Tomimura Y."/>
            <person name="Tsolas J.M."/>
            <person name="Valente V.L."/>
            <person name="Venter E."/>
            <person name="Venter J.C."/>
            <person name="Vicario S."/>
            <person name="Vieira F.G."/>
            <person name="Vilella A.J."/>
            <person name="Villasante A."/>
            <person name="Walenz B."/>
            <person name="Wang J."/>
            <person name="Wasserman M."/>
            <person name="Watts T."/>
            <person name="Wilson D."/>
            <person name="Wilson R.K."/>
            <person name="Wing R.A."/>
            <person name="Wolfner M.F."/>
            <person name="Wong A."/>
            <person name="Wong G.K."/>
            <person name="Wu C.I."/>
            <person name="Wu G."/>
            <person name="Yamamoto D."/>
            <person name="Yang H.P."/>
            <person name="Yang S.P."/>
            <person name="Yorke J.A."/>
            <person name="Yoshida K."/>
            <person name="Zdobnov E."/>
            <person name="Zhang P."/>
            <person name="Zhang Y."/>
            <person name="Zimin A.V."/>
            <person name="Baldwin J."/>
            <person name="Abdouelleil A."/>
            <person name="Abdulkadir J."/>
            <person name="Abebe A."/>
            <person name="Abera B."/>
            <person name="Abreu J."/>
            <person name="Acer S.C."/>
            <person name="Aftuck L."/>
            <person name="Alexander A."/>
            <person name="An P."/>
            <person name="Anderson E."/>
            <person name="Anderson S."/>
            <person name="Arachi H."/>
            <person name="Azer M."/>
            <person name="Bachantsang P."/>
            <person name="Barry A."/>
            <person name="Bayul T."/>
            <person name="Berlin A."/>
            <person name="Bessette D."/>
            <person name="Bloom T."/>
            <person name="Blye J."/>
            <person name="Boguslavskiy L."/>
            <person name="Bonnet C."/>
            <person name="Boukhgalter B."/>
            <person name="Bourzgui I."/>
            <person name="Brown A."/>
            <person name="Cahill P."/>
            <person name="Channer S."/>
            <person name="Cheshatsang Y."/>
            <person name="Chuda L."/>
            <person name="Citroen M."/>
            <person name="Collymore A."/>
            <person name="Cooke P."/>
            <person name="Costello M."/>
            <person name="D'Aco K."/>
            <person name="Daza R."/>
            <person name="De Haan G."/>
            <person name="DeGray S."/>
            <person name="DeMaso C."/>
            <person name="Dhargay N."/>
            <person name="Dooley K."/>
            <person name="Dooley E."/>
            <person name="Doricent M."/>
            <person name="Dorje P."/>
            <person name="Dorjee K."/>
            <person name="Dupes A."/>
            <person name="Elong R."/>
            <person name="Falk J."/>
            <person name="Farina A."/>
            <person name="Faro S."/>
            <person name="Ferguson D."/>
            <person name="Fisher S."/>
            <person name="Foley C.D."/>
            <person name="Franke A."/>
            <person name="Friedrich D."/>
            <person name="Gadbois L."/>
            <person name="Gearin G."/>
            <person name="Gearin C.R."/>
            <person name="Giannoukos G."/>
            <person name="Goode T."/>
            <person name="Graham J."/>
            <person name="Grandbois E."/>
            <person name="Grewal S."/>
            <person name="Gyaltsen K."/>
            <person name="Hafez N."/>
            <person name="Hagos B."/>
            <person name="Hall J."/>
            <person name="Henson C."/>
            <person name="Hollinger A."/>
            <person name="Honan T."/>
            <person name="Huard M.D."/>
            <person name="Hughes L."/>
            <person name="Hurhula B."/>
            <person name="Husby M.E."/>
            <person name="Kamat A."/>
            <person name="Kanga B."/>
            <person name="Kashin S."/>
            <person name="Khazanovich D."/>
            <person name="Kisner P."/>
            <person name="Lance K."/>
            <person name="Lara M."/>
            <person name="Lee W."/>
            <person name="Lennon N."/>
            <person name="Letendre F."/>
            <person name="LeVine R."/>
            <person name="Lipovsky A."/>
            <person name="Liu X."/>
            <person name="Liu J."/>
            <person name="Liu S."/>
            <person name="Lokyitsang T."/>
            <person name="Lokyitsang Y."/>
            <person name="Lubonja R."/>
            <person name="Lui A."/>
            <person name="MacDonald P."/>
            <person name="Magnisalis V."/>
            <person name="Maru K."/>
            <person name="Matthews C."/>
            <person name="McCusker W."/>
            <person name="McDonough S."/>
            <person name="Mehta T."/>
            <person name="Meldrim J."/>
            <person name="Meneus L."/>
            <person name="Mihai O."/>
            <person name="Mihalev A."/>
            <person name="Mihova T."/>
            <person name="Mittelman R."/>
            <person name="Mlenga V."/>
            <person name="Montmayeur A."/>
            <person name="Mulrain L."/>
            <person name="Navidi A."/>
            <person name="Naylor J."/>
            <person name="Negash T."/>
            <person name="Nguyen T."/>
            <person name="Nguyen N."/>
            <person name="Nicol R."/>
            <person name="Norbu C."/>
            <person name="Norbu N."/>
            <person name="Novod N."/>
            <person name="O'Neill B."/>
            <person name="Osman S."/>
            <person name="Markiewicz E."/>
            <person name="Oyono O.L."/>
            <person name="Patti C."/>
            <person name="Phunkhang P."/>
            <person name="Pierre F."/>
            <person name="Priest M."/>
            <person name="Raghuraman S."/>
            <person name="Rege F."/>
            <person name="Reyes R."/>
            <person name="Rise C."/>
            <person name="Rogov P."/>
            <person name="Ross K."/>
            <person name="Ryan E."/>
            <person name="Settipalli S."/>
            <person name="Shea T."/>
            <person name="Sherpa N."/>
            <person name="Shi L."/>
            <person name="Shih D."/>
            <person name="Sparrow T."/>
            <person name="Spaulding J."/>
            <person name="Stalker J."/>
            <person name="Stange-Thomann N."/>
            <person name="Stavropoulos S."/>
            <person name="Stone C."/>
            <person name="Strader C."/>
            <person name="Tesfaye S."/>
            <person name="Thomson T."/>
            <person name="Thoulutsang Y."/>
            <person name="Thoulutsang D."/>
            <person name="Topham K."/>
            <person name="Topping I."/>
            <person name="Tsamla T."/>
            <person name="Vassiliev H."/>
            <person name="Vo A."/>
            <person name="Wangchuk T."/>
            <person name="Wangdi T."/>
            <person name="Weiand M."/>
            <person name="Wilkinson J."/>
            <person name="Wilson A."/>
            <person name="Yadav S."/>
            <person name="Young G."/>
            <person name="Yu Q."/>
            <person name="Zembek L."/>
            <person name="Zhong D."/>
            <person name="Zimmer A."/>
            <person name="Zwirko Z."/>
            <person name="Jaffe D.B."/>
            <person name="Alvarez P."/>
            <person name="Brockman W."/>
            <person name="Butler J."/>
            <person name="Chin C."/>
            <person name="Gnerre S."/>
            <person name="Grabherr M."/>
            <person name="Kleber M."/>
            <person name="Mauceli E."/>
            <person name="MacCallum I."/>
        </authorList>
    </citation>
    <scope>NUCLEOTIDE SEQUENCE [LARGE SCALE GENOMIC DNA]</scope>
    <source>
        <strain evidence="8">white501</strain>
    </source>
</reference>
<dbReference type="CDD" id="cd06662">
    <property type="entry name" value="SURF1"/>
    <property type="match status" value="1"/>
</dbReference>
<dbReference type="OrthoDB" id="10040024at2759"/>
<sequence length="381" mass="42875">MTQQRPPVNWTTSIPNQAAKDKEKIAPLGWFLLLIPATTFGLGCWQVKRKIWKEQLIKDLNKQLSTPPVALPEDLSDLAQMEYRLVKIRGRFLHDKEMRMGPRSLIRPDGVETQGGLFSQRDSGNGYLIVTPFQLADRDDIVLVNRGWVSRKQVEPETRPLGQQQAEVELTAVVRKGEARPQFTPDHKGNVYLYRDLARMCAATGAAPVFLDAVYDPQTAAHAPIGGQTRVTLRNDHLSYLVTWFTLSAASSFLCDIVLVNRGWVSRKQVEPETRPLGQQQAEVELTAVVRKGEARPQFTPDHKGNVYLYRDLARMCAATGAAPVFLDAVYDPQTAAHAPIGGQTRVTLRNDHLSYLVTWFSLSAATSFLWYRQIVKRIPF</sequence>
<dbReference type="InterPro" id="IPR045214">
    <property type="entry name" value="Surf1/Surf4"/>
</dbReference>
<dbReference type="PANTHER" id="PTHR23427">
    <property type="entry name" value="SURFEIT LOCUS PROTEIN"/>
    <property type="match status" value="1"/>
</dbReference>
<dbReference type="HOGENOM" id="CLU_726223_0_0_1"/>
<keyword evidence="5 6" id="KW-0472">Membrane</keyword>
<gene>
    <name evidence="7" type="primary">Dsim\GD13981</name>
    <name evidence="7" type="ORF">Dsim_GD13981</name>
</gene>
<feature type="transmembrane region" description="Helical" evidence="6">
    <location>
        <begin position="25"/>
        <end position="45"/>
    </location>
</feature>
<dbReference type="GO" id="GO:0033617">
    <property type="term" value="P:mitochondrial respiratory chain complex IV assembly"/>
    <property type="evidence" value="ECO:0007669"/>
    <property type="project" value="EnsemblMetazoa"/>
</dbReference>
<dbReference type="EMBL" id="CM000363">
    <property type="protein sequence ID" value="EDX09493.1"/>
    <property type="molecule type" value="Genomic_DNA"/>
</dbReference>
<keyword evidence="4 6" id="KW-1133">Transmembrane helix</keyword>
<dbReference type="Proteomes" id="UP000000304">
    <property type="component" value="Chromosome 3L"/>
</dbReference>
<dbReference type="GO" id="GO:0005743">
    <property type="term" value="C:mitochondrial inner membrane"/>
    <property type="evidence" value="ECO:0007669"/>
    <property type="project" value="UniProtKB-SubCell"/>
</dbReference>
<dbReference type="Pfam" id="PF02104">
    <property type="entry name" value="SURF1"/>
    <property type="match status" value="2"/>
</dbReference>
<comment type="subcellular location">
    <subcellularLocation>
        <location evidence="1">Membrane</location>
    </subcellularLocation>
    <subcellularLocation>
        <location evidence="6">Mitochondrion inner membrane</location>
        <topology evidence="6">Multi-pass membrane protein</topology>
    </subcellularLocation>
</comment>
<evidence type="ECO:0000313" key="7">
    <source>
        <dbReference type="EMBL" id="EDX09493.1"/>
    </source>
</evidence>
<dbReference type="GO" id="GO:0007632">
    <property type="term" value="P:visual behavior"/>
    <property type="evidence" value="ECO:0007669"/>
    <property type="project" value="EnsemblMetazoa"/>
</dbReference>
<evidence type="ECO:0000256" key="5">
    <source>
        <dbReference type="ARBA" id="ARBA00023136"/>
    </source>
</evidence>
<dbReference type="PROSITE" id="PS50895">
    <property type="entry name" value="SURF1"/>
    <property type="match status" value="2"/>
</dbReference>
<keyword evidence="8" id="KW-1185">Reference proteome</keyword>
<comment type="similarity">
    <text evidence="2 6">Belongs to the SURF1 family.</text>
</comment>
<keyword evidence="3 6" id="KW-0812">Transmembrane</keyword>
<name>B4QJV2_DROSI</name>
<keyword evidence="6" id="KW-0496">Mitochondrion</keyword>
<comment type="function">
    <text evidence="6">Probably involved in the biogenesis of the COX complex.</text>
</comment>
<dbReference type="GO" id="GO:0002168">
    <property type="term" value="P:instar larval development"/>
    <property type="evidence" value="ECO:0007669"/>
    <property type="project" value="EnsemblMetazoa"/>
</dbReference>